<sequence length="130" mass="15263">MDIEDAKKMASLLEIKNELKEYDFEMRILKDEVDIAIAGDGETTYLFIMLLPYRKKFSIRKRHVWKFKTLAYKFKAKPYILTYNIMTTIYPLHALNDAGDHFELDVEKAKGLMFSFGTIVSEELQERLAV</sequence>
<dbReference type="AlphaFoldDB" id="A0A9E7RTF8"/>
<dbReference type="GeneID" id="75106701"/>
<protein>
    <submittedName>
        <fullName evidence="1">Uncharacterized protein</fullName>
    </submittedName>
</protein>
<reference evidence="1" key="1">
    <citation type="submission" date="2022-09" db="EMBL/GenBank/DDBJ databases">
        <title>Characterization of three MwoI isoschizomers from sequenced genome and metagenomes.</title>
        <authorList>
            <person name="Fomenkov A."/>
            <person name="Xu S.Y."/>
            <person name="Roberts R.J."/>
        </authorList>
    </citation>
    <scope>NUCLEOTIDE SEQUENCE</scope>
    <source>
        <strain evidence="1">DSM 2970</strain>
    </source>
</reference>
<evidence type="ECO:0000313" key="1">
    <source>
        <dbReference type="EMBL" id="UXH31018.1"/>
    </source>
</evidence>
<dbReference type="Proteomes" id="UP001065373">
    <property type="component" value="Chromosome"/>
</dbReference>
<organism evidence="1">
    <name type="scientific">Methanothermobacter wolfeii</name>
    <name type="common">Methanobacterium wolfei</name>
    <dbReference type="NCBI Taxonomy" id="145261"/>
    <lineage>
        <taxon>Archaea</taxon>
        <taxon>Methanobacteriati</taxon>
        <taxon>Methanobacteriota</taxon>
        <taxon>Methanomada group</taxon>
        <taxon>Methanobacteria</taxon>
        <taxon>Methanobacteriales</taxon>
        <taxon>Methanobacteriaceae</taxon>
        <taxon>Methanothermobacter</taxon>
    </lineage>
</organism>
<dbReference type="RefSeq" id="WP_261599390.1">
    <property type="nucleotide sequence ID" value="NZ_CP104550.1"/>
</dbReference>
<dbReference type="EMBL" id="CP104550">
    <property type="protein sequence ID" value="UXH31018.1"/>
    <property type="molecule type" value="Genomic_DNA"/>
</dbReference>
<name>A0A9E7RTF8_METWO</name>
<proteinExistence type="predicted"/>
<accession>A0A9E7RTF8</accession>
<gene>
    <name evidence="1" type="ORF">N5910_05575</name>
</gene>